<evidence type="ECO:0000256" key="2">
    <source>
        <dbReference type="ARBA" id="ARBA00004186"/>
    </source>
</evidence>
<evidence type="ECO:0000256" key="11">
    <source>
        <dbReference type="ARBA" id="ARBA00023212"/>
    </source>
</evidence>
<dbReference type="InterPro" id="IPR013962">
    <property type="entry name" value="DASH_Dam1"/>
</dbReference>
<dbReference type="GO" id="GO:0042729">
    <property type="term" value="C:DASH complex"/>
    <property type="evidence" value="ECO:0007669"/>
    <property type="project" value="InterPro"/>
</dbReference>
<keyword evidence="18" id="KW-1185">Reference proteome</keyword>
<keyword evidence="6" id="KW-0158">Chromosome</keyword>
<keyword evidence="7" id="KW-0963">Cytoplasm</keyword>
<accession>A0A1E3NWF2</accession>
<dbReference type="PANTHER" id="PTHR28113">
    <property type="entry name" value="DASH COMPLEX SUBUNIT DAM1"/>
    <property type="match status" value="1"/>
</dbReference>
<evidence type="ECO:0000256" key="6">
    <source>
        <dbReference type="ARBA" id="ARBA00022454"/>
    </source>
</evidence>
<evidence type="ECO:0000313" key="17">
    <source>
        <dbReference type="EMBL" id="ODQ57501.1"/>
    </source>
</evidence>
<keyword evidence="11" id="KW-0206">Cytoskeleton</keyword>
<feature type="region of interest" description="Disordered" evidence="16">
    <location>
        <begin position="1"/>
        <end position="21"/>
    </location>
</feature>
<dbReference type="Proteomes" id="UP000094112">
    <property type="component" value="Unassembled WGS sequence"/>
</dbReference>
<keyword evidence="13" id="KW-0137">Centromere</keyword>
<dbReference type="PANTHER" id="PTHR28113:SF1">
    <property type="entry name" value="DASH COMPLEX SUBUNIT DAM1"/>
    <property type="match status" value="1"/>
</dbReference>
<dbReference type="EMBL" id="KV454213">
    <property type="protein sequence ID" value="ODQ57501.1"/>
    <property type="molecule type" value="Genomic_DNA"/>
</dbReference>
<organism evidence="17 18">
    <name type="scientific">Wickerhamomyces anomalus (strain ATCC 58044 / CBS 1984 / NCYC 433 / NRRL Y-366-8)</name>
    <name type="common">Yeast</name>
    <name type="synonym">Hansenula anomala</name>
    <dbReference type="NCBI Taxonomy" id="683960"/>
    <lineage>
        <taxon>Eukaryota</taxon>
        <taxon>Fungi</taxon>
        <taxon>Dikarya</taxon>
        <taxon>Ascomycota</taxon>
        <taxon>Saccharomycotina</taxon>
        <taxon>Saccharomycetes</taxon>
        <taxon>Phaffomycetales</taxon>
        <taxon>Wickerhamomycetaceae</taxon>
        <taxon>Wickerhamomyces</taxon>
    </lineage>
</organism>
<evidence type="ECO:0000256" key="1">
    <source>
        <dbReference type="ARBA" id="ARBA00004123"/>
    </source>
</evidence>
<evidence type="ECO:0000256" key="12">
    <source>
        <dbReference type="ARBA" id="ARBA00023242"/>
    </source>
</evidence>
<keyword evidence="8" id="KW-0493">Microtubule</keyword>
<protein>
    <recommendedName>
        <fullName evidence="5">DASH complex subunit DAM1</fullName>
    </recommendedName>
    <alternativeName>
        <fullName evidence="14">Outer kinetochore protein DAM1</fullName>
    </alternativeName>
</protein>
<evidence type="ECO:0000256" key="8">
    <source>
        <dbReference type="ARBA" id="ARBA00022701"/>
    </source>
</evidence>
<feature type="region of interest" description="Disordered" evidence="16">
    <location>
        <begin position="150"/>
        <end position="213"/>
    </location>
</feature>
<proteinExistence type="inferred from homology"/>
<evidence type="ECO:0000256" key="7">
    <source>
        <dbReference type="ARBA" id="ARBA00022490"/>
    </source>
</evidence>
<dbReference type="GO" id="GO:0044732">
    <property type="term" value="C:mitotic spindle pole body"/>
    <property type="evidence" value="ECO:0007669"/>
    <property type="project" value="TreeGrafter"/>
</dbReference>
<feature type="compositionally biased region" description="Low complexity" evidence="16">
    <location>
        <begin position="165"/>
        <end position="179"/>
    </location>
</feature>
<evidence type="ECO:0000256" key="10">
    <source>
        <dbReference type="ARBA" id="ARBA00022838"/>
    </source>
</evidence>
<reference evidence="17 18" key="1">
    <citation type="journal article" date="2016" name="Proc. Natl. Acad. Sci. U.S.A.">
        <title>Comparative genomics of biotechnologically important yeasts.</title>
        <authorList>
            <person name="Riley R."/>
            <person name="Haridas S."/>
            <person name="Wolfe K.H."/>
            <person name="Lopes M.R."/>
            <person name="Hittinger C.T."/>
            <person name="Goeker M."/>
            <person name="Salamov A.A."/>
            <person name="Wisecaver J.H."/>
            <person name="Long T.M."/>
            <person name="Calvey C.H."/>
            <person name="Aerts A.L."/>
            <person name="Barry K.W."/>
            <person name="Choi C."/>
            <person name="Clum A."/>
            <person name="Coughlan A.Y."/>
            <person name="Deshpande S."/>
            <person name="Douglass A.P."/>
            <person name="Hanson S.J."/>
            <person name="Klenk H.-P."/>
            <person name="LaButti K.M."/>
            <person name="Lapidus A."/>
            <person name="Lindquist E.A."/>
            <person name="Lipzen A.M."/>
            <person name="Meier-Kolthoff J.P."/>
            <person name="Ohm R.A."/>
            <person name="Otillar R.P."/>
            <person name="Pangilinan J.L."/>
            <person name="Peng Y."/>
            <person name="Rokas A."/>
            <person name="Rosa C.A."/>
            <person name="Scheuner C."/>
            <person name="Sibirny A.A."/>
            <person name="Slot J.C."/>
            <person name="Stielow J.B."/>
            <person name="Sun H."/>
            <person name="Kurtzman C.P."/>
            <person name="Blackwell M."/>
            <person name="Grigoriev I.V."/>
            <person name="Jeffries T.W."/>
        </authorList>
    </citation>
    <scope>NUCLEOTIDE SEQUENCE [LARGE SCALE GENOMIC DNA]</scope>
    <source>
        <strain evidence="18">ATCC 58044 / CBS 1984 / NCYC 433 / NRRL Y-366-8</strain>
    </source>
</reference>
<evidence type="ECO:0000256" key="9">
    <source>
        <dbReference type="ARBA" id="ARBA00022829"/>
    </source>
</evidence>
<dbReference type="AlphaFoldDB" id="A0A1E3NWF2"/>
<evidence type="ECO:0000256" key="3">
    <source>
        <dbReference type="ARBA" id="ARBA00004629"/>
    </source>
</evidence>
<dbReference type="GO" id="GO:1990758">
    <property type="term" value="P:mitotic sister chromatid biorientation"/>
    <property type="evidence" value="ECO:0007669"/>
    <property type="project" value="TreeGrafter"/>
</dbReference>
<keyword evidence="9" id="KW-0159">Chromosome partition</keyword>
<evidence type="ECO:0000256" key="16">
    <source>
        <dbReference type="SAM" id="MobiDB-lite"/>
    </source>
</evidence>
<feature type="compositionally biased region" description="Polar residues" evidence="16">
    <location>
        <begin position="180"/>
        <end position="192"/>
    </location>
</feature>
<evidence type="ECO:0000256" key="15">
    <source>
        <dbReference type="ARBA" id="ARBA00047036"/>
    </source>
</evidence>
<evidence type="ECO:0000256" key="13">
    <source>
        <dbReference type="ARBA" id="ARBA00023328"/>
    </source>
</evidence>
<dbReference type="Pfam" id="PF08653">
    <property type="entry name" value="DASH_Dam1"/>
    <property type="match status" value="1"/>
</dbReference>
<evidence type="ECO:0000256" key="5">
    <source>
        <dbReference type="ARBA" id="ARBA00020497"/>
    </source>
</evidence>
<comment type="subcellular location">
    <subcellularLocation>
        <location evidence="3">Chromosome</location>
        <location evidence="3">Centromere</location>
        <location evidence="3">Kinetochore</location>
    </subcellularLocation>
    <subcellularLocation>
        <location evidence="2">Cytoplasm</location>
        <location evidence="2">Cytoskeleton</location>
        <location evidence="2">Spindle</location>
    </subcellularLocation>
    <subcellularLocation>
        <location evidence="1">Nucleus</location>
    </subcellularLocation>
</comment>
<dbReference type="GeneID" id="30201064"/>
<sequence length="213" mass="23699">MSKKPSRSTTPHRLSRPSNVLPISPGVHYPIELDKTPVDDLSSQFIELNDSLVDLDSNVQQIQQIHESLNSFNESFASFLYALQVNAYVTEFNEVPTNFKEFKKVIGINEKIEKLESILNEREVPINSNTNVGDDTYMTNDDDGSFVVQPRNSILPSQPQQRSGIATTSTTARQRQSTIGASTANQGKNNSKIPVGKRVKVGGPVKDKRPPFR</sequence>
<keyword evidence="10" id="KW-0995">Kinetochore</keyword>
<dbReference type="OrthoDB" id="5586015at2759"/>
<keyword evidence="12" id="KW-0539">Nucleus</keyword>
<dbReference type="RefSeq" id="XP_019036708.1">
    <property type="nucleotide sequence ID" value="XM_019183818.1"/>
</dbReference>
<comment type="similarity">
    <text evidence="4">Belongs to the DASH complex DAM1 family.</text>
</comment>
<comment type="subunit">
    <text evidence="15">Component of the DASH complex consisting of ASK1, DAD1, DAD2, DAD3, DAD4, DAM1, DUO1, HSK3, SPC19 and SPC34, with a stoichiometry of one copy of each subunit per complex. Multiple DASH complexes oligomerize to form a ring that encircles spindle microtubules and organizes the rod-like NDC80 complexes of the outer kinetochore. DASH complex oligomerization strengthens microtubule attachments. Within the complex, DAM1 and DUO1 may form the microtubule connections. On cytoplasmic microtubules, DASH complexes appear to form patches instead of rings. Interacts with the outer kinetochore component NDC80; the interaction is direct.</text>
</comment>
<feature type="compositionally biased region" description="Polar residues" evidence="16">
    <location>
        <begin position="7"/>
        <end position="18"/>
    </location>
</feature>
<evidence type="ECO:0000256" key="4">
    <source>
        <dbReference type="ARBA" id="ARBA00010073"/>
    </source>
</evidence>
<name>A0A1E3NWF2_WICAA</name>
<dbReference type="STRING" id="683960.A0A1E3NWF2"/>
<evidence type="ECO:0000256" key="14">
    <source>
        <dbReference type="ARBA" id="ARBA00030453"/>
    </source>
</evidence>
<dbReference type="GO" id="GO:1990537">
    <property type="term" value="C:mitotic spindle polar microtubule"/>
    <property type="evidence" value="ECO:0007669"/>
    <property type="project" value="TreeGrafter"/>
</dbReference>
<gene>
    <name evidence="17" type="ORF">WICANDRAFT_64850</name>
</gene>
<evidence type="ECO:0000313" key="18">
    <source>
        <dbReference type="Proteomes" id="UP000094112"/>
    </source>
</evidence>
<feature type="compositionally biased region" description="Polar residues" evidence="16">
    <location>
        <begin position="150"/>
        <end position="164"/>
    </location>
</feature>